<evidence type="ECO:0000259" key="7">
    <source>
        <dbReference type="PROSITE" id="PS50887"/>
    </source>
</evidence>
<proteinExistence type="predicted"/>
<protein>
    <recommendedName>
        <fullName evidence="2">diguanylate cyclase</fullName>
        <ecNumber evidence="2">2.7.7.65</ecNumber>
    </recommendedName>
</protein>
<evidence type="ECO:0000256" key="6">
    <source>
        <dbReference type="SAM" id="Phobius"/>
    </source>
</evidence>
<dbReference type="SMART" id="SM00267">
    <property type="entry name" value="GGDEF"/>
    <property type="match status" value="1"/>
</dbReference>
<dbReference type="Pfam" id="PF05227">
    <property type="entry name" value="CHASE3"/>
    <property type="match status" value="1"/>
</dbReference>
<evidence type="ECO:0000313" key="8">
    <source>
        <dbReference type="EMBL" id="RDY66578.1"/>
    </source>
</evidence>
<dbReference type="InterPro" id="IPR029787">
    <property type="entry name" value="Nucleotide_cyclase"/>
</dbReference>
<feature type="domain" description="GGDEF" evidence="7">
    <location>
        <begin position="493"/>
        <end position="627"/>
    </location>
</feature>
<organism evidence="8 9">
    <name type="scientific">Lysobacter soli</name>
    <dbReference type="NCBI Taxonomy" id="453783"/>
    <lineage>
        <taxon>Bacteria</taxon>
        <taxon>Pseudomonadati</taxon>
        <taxon>Pseudomonadota</taxon>
        <taxon>Gammaproteobacteria</taxon>
        <taxon>Lysobacterales</taxon>
        <taxon>Lysobacteraceae</taxon>
        <taxon>Lysobacter</taxon>
    </lineage>
</organism>
<dbReference type="GO" id="GO:0043709">
    <property type="term" value="P:cell adhesion involved in single-species biofilm formation"/>
    <property type="evidence" value="ECO:0007669"/>
    <property type="project" value="TreeGrafter"/>
</dbReference>
<accession>A0A3D8VCM6</accession>
<keyword evidence="6" id="KW-0472">Membrane</keyword>
<dbReference type="InterPro" id="IPR007891">
    <property type="entry name" value="CHASE3"/>
</dbReference>
<comment type="caution">
    <text evidence="8">The sequence shown here is derived from an EMBL/GenBank/DDBJ whole genome shotgun (WGS) entry which is preliminary data.</text>
</comment>
<dbReference type="Pfam" id="PF00990">
    <property type="entry name" value="GGDEF"/>
    <property type="match status" value="1"/>
</dbReference>
<keyword evidence="6" id="KW-0812">Transmembrane</keyword>
<dbReference type="SMART" id="SM00065">
    <property type="entry name" value="GAF"/>
    <property type="match status" value="1"/>
</dbReference>
<dbReference type="GO" id="GO:0005886">
    <property type="term" value="C:plasma membrane"/>
    <property type="evidence" value="ECO:0007669"/>
    <property type="project" value="TreeGrafter"/>
</dbReference>
<evidence type="ECO:0000256" key="3">
    <source>
        <dbReference type="ARBA" id="ARBA00034247"/>
    </source>
</evidence>
<dbReference type="GO" id="GO:1902201">
    <property type="term" value="P:negative regulation of bacterial-type flagellum-dependent cell motility"/>
    <property type="evidence" value="ECO:0007669"/>
    <property type="project" value="TreeGrafter"/>
</dbReference>
<dbReference type="NCBIfam" id="TIGR00254">
    <property type="entry name" value="GGDEF"/>
    <property type="match status" value="1"/>
</dbReference>
<feature type="transmembrane region" description="Helical" evidence="6">
    <location>
        <begin position="75"/>
        <end position="94"/>
    </location>
</feature>
<sequence length="642" mass="70641">MAMGWLIGALPEGRCGLRLKNEQARPIECPTNRDAMRPAGRSAPPSSTAWKPHARRNRAGRRDSMTATRRRLSPLRVFLAATVILMALGLYVVANAIQFASDYRSVTHTYTVLQHLDRIESLKHQAVAESRGYLLAGRAENRDSFWRIGGALQREADLLAEQVSDNPEQLGRALELRRSLDARLRLSEQAMQSWRRGVDAPVDAPLLAAIRNGDRDIATRLDKLRAAENALLSTRSRRAERSAWLTLLAAGIGIPLSLLLIGHAQRLLARENRVRQQAEAAASESNAELNATVQQLARLSDSMAALSQYSGMLQGASDAQELYEITASTFRQLLPGMGGLLYVIRASRDHAELVAQWGSPVAPNDPAPALQACWSVRKHAPFAMEDLRHGLRCSHIGRPHGAEDVHGLCVPLSAHGEVVGWLSLQGEGARGRIPDESLAIRLCEQLSLALANVRLRESLRHQAVRDPLTGLFNRRYLEESLAREIARCQRREQPLAVLMLDIDHFKAFNDRHGHAMGDAALSAFARMLKTRCRPEDIACRYGGEEFTLILPESDLATALERAEDIRAGAAMLRIGESDGAMLRITVSIGVALMPEHGDVGLELMRAGDRALYRAKHEGRDRVAVAAGRVVEGAAVLELDRMV</sequence>
<feature type="transmembrane region" description="Helical" evidence="6">
    <location>
        <begin position="243"/>
        <end position="264"/>
    </location>
</feature>
<dbReference type="PANTHER" id="PTHR45138">
    <property type="entry name" value="REGULATORY COMPONENTS OF SENSORY TRANSDUCTION SYSTEM"/>
    <property type="match status" value="1"/>
</dbReference>
<feature type="coiled-coil region" evidence="4">
    <location>
        <begin position="268"/>
        <end position="295"/>
    </location>
</feature>
<dbReference type="AlphaFoldDB" id="A0A3D8VCM6"/>
<dbReference type="FunFam" id="3.30.70.270:FF:000001">
    <property type="entry name" value="Diguanylate cyclase domain protein"/>
    <property type="match status" value="1"/>
</dbReference>
<dbReference type="EC" id="2.7.7.65" evidence="2"/>
<dbReference type="CDD" id="cd01949">
    <property type="entry name" value="GGDEF"/>
    <property type="match status" value="1"/>
</dbReference>
<evidence type="ECO:0000256" key="4">
    <source>
        <dbReference type="SAM" id="Coils"/>
    </source>
</evidence>
<gene>
    <name evidence="8" type="ORF">DX912_12580</name>
</gene>
<dbReference type="InterPro" id="IPR003018">
    <property type="entry name" value="GAF"/>
</dbReference>
<dbReference type="GO" id="GO:0052621">
    <property type="term" value="F:diguanylate cyclase activity"/>
    <property type="evidence" value="ECO:0007669"/>
    <property type="project" value="UniProtKB-EC"/>
</dbReference>
<comment type="cofactor">
    <cofactor evidence="1">
        <name>Mg(2+)</name>
        <dbReference type="ChEBI" id="CHEBI:18420"/>
    </cofactor>
</comment>
<evidence type="ECO:0000256" key="2">
    <source>
        <dbReference type="ARBA" id="ARBA00012528"/>
    </source>
</evidence>
<keyword evidence="4" id="KW-0175">Coiled coil</keyword>
<dbReference type="SUPFAM" id="SSF55781">
    <property type="entry name" value="GAF domain-like"/>
    <property type="match status" value="1"/>
</dbReference>
<dbReference type="PROSITE" id="PS50887">
    <property type="entry name" value="GGDEF"/>
    <property type="match status" value="1"/>
</dbReference>
<dbReference type="InterPro" id="IPR043128">
    <property type="entry name" value="Rev_trsase/Diguanyl_cyclase"/>
</dbReference>
<dbReference type="InterPro" id="IPR050469">
    <property type="entry name" value="Diguanylate_Cyclase"/>
</dbReference>
<dbReference type="Proteomes" id="UP000256829">
    <property type="component" value="Unassembled WGS sequence"/>
</dbReference>
<feature type="region of interest" description="Disordered" evidence="5">
    <location>
        <begin position="30"/>
        <end position="66"/>
    </location>
</feature>
<evidence type="ECO:0000256" key="1">
    <source>
        <dbReference type="ARBA" id="ARBA00001946"/>
    </source>
</evidence>
<dbReference type="Gene3D" id="3.30.70.270">
    <property type="match status" value="1"/>
</dbReference>
<dbReference type="Gene3D" id="3.30.450.40">
    <property type="match status" value="1"/>
</dbReference>
<dbReference type="PANTHER" id="PTHR45138:SF9">
    <property type="entry name" value="DIGUANYLATE CYCLASE DGCM-RELATED"/>
    <property type="match status" value="1"/>
</dbReference>
<reference evidence="8 9" key="1">
    <citation type="submission" date="2018-08" db="EMBL/GenBank/DDBJ databases">
        <title>Lysobacter soli KCTC 22011, whole genome shotgun sequence.</title>
        <authorList>
            <person name="Zhang X."/>
            <person name="Feng G."/>
            <person name="Zhu H."/>
        </authorList>
    </citation>
    <scope>NUCLEOTIDE SEQUENCE [LARGE SCALE GENOMIC DNA]</scope>
    <source>
        <strain evidence="8 9">KCTC 22011</strain>
    </source>
</reference>
<dbReference type="EMBL" id="QTJR01000008">
    <property type="protein sequence ID" value="RDY66578.1"/>
    <property type="molecule type" value="Genomic_DNA"/>
</dbReference>
<evidence type="ECO:0000256" key="5">
    <source>
        <dbReference type="SAM" id="MobiDB-lite"/>
    </source>
</evidence>
<dbReference type="SUPFAM" id="SSF55073">
    <property type="entry name" value="Nucleotide cyclase"/>
    <property type="match status" value="1"/>
</dbReference>
<name>A0A3D8VCM6_9GAMM</name>
<keyword evidence="6" id="KW-1133">Transmembrane helix</keyword>
<dbReference type="InterPro" id="IPR000160">
    <property type="entry name" value="GGDEF_dom"/>
</dbReference>
<evidence type="ECO:0000313" key="9">
    <source>
        <dbReference type="Proteomes" id="UP000256829"/>
    </source>
</evidence>
<comment type="catalytic activity">
    <reaction evidence="3">
        <text>2 GTP = 3',3'-c-di-GMP + 2 diphosphate</text>
        <dbReference type="Rhea" id="RHEA:24898"/>
        <dbReference type="ChEBI" id="CHEBI:33019"/>
        <dbReference type="ChEBI" id="CHEBI:37565"/>
        <dbReference type="ChEBI" id="CHEBI:58805"/>
        <dbReference type="EC" id="2.7.7.65"/>
    </reaction>
</comment>
<keyword evidence="9" id="KW-1185">Reference proteome</keyword>
<dbReference type="InterPro" id="IPR029016">
    <property type="entry name" value="GAF-like_dom_sf"/>
</dbReference>